<dbReference type="AlphaFoldDB" id="A0A285LXW4"/>
<proteinExistence type="predicted"/>
<gene>
    <name evidence="2" type="ORF">SAMN04244553_0029</name>
</gene>
<reference evidence="2 3" key="1">
    <citation type="submission" date="2017-09" db="EMBL/GenBank/DDBJ databases">
        <authorList>
            <person name="Ehlers B."/>
            <person name="Leendertz F.H."/>
        </authorList>
    </citation>
    <scope>NUCLEOTIDE SEQUENCE [LARGE SCALE GENOMIC DNA]</scope>
    <source>
        <strain evidence="2 3">DSM 45537</strain>
    </source>
</reference>
<keyword evidence="3" id="KW-1185">Reference proteome</keyword>
<name>A0A285LXW4_9NOCA</name>
<accession>A0A285LXW4</accession>
<dbReference type="GO" id="GO:0046872">
    <property type="term" value="F:metal ion binding"/>
    <property type="evidence" value="ECO:0007669"/>
    <property type="project" value="InterPro"/>
</dbReference>
<dbReference type="InterPro" id="IPR034660">
    <property type="entry name" value="DinB/YfiT-like"/>
</dbReference>
<sequence length="200" mass="22365">MTIRGMLAEERAELIALLRDLRAEEWEAPSLCTGWTVRDVVGHLLYDTIAPLTYGGIVVRCGFSIDRVNDRLVRKTRTLSTDRLIDEFENAAGKLSQFGPALVLADLFVHQQDIRRPLGRTRAIPVERMRYLVEHPDPFVRPGRRTKGLRLVATDLDWADGSGPEVRGPAEALTLAMVGRPVVLDELEGEGVAELRRRSA</sequence>
<organism evidence="2 3">
    <name type="scientific">Nocardia amikacinitolerans</name>
    <dbReference type="NCBI Taxonomy" id="756689"/>
    <lineage>
        <taxon>Bacteria</taxon>
        <taxon>Bacillati</taxon>
        <taxon>Actinomycetota</taxon>
        <taxon>Actinomycetes</taxon>
        <taxon>Mycobacteriales</taxon>
        <taxon>Nocardiaceae</taxon>
        <taxon>Nocardia</taxon>
    </lineage>
</organism>
<dbReference type="EMBL" id="OBEG01000010">
    <property type="protein sequence ID" value="SNY89715.1"/>
    <property type="molecule type" value="Genomic_DNA"/>
</dbReference>
<feature type="domain" description="Mycothiol-dependent maleylpyruvate isomerase metal-binding" evidence="1">
    <location>
        <begin position="7"/>
        <end position="45"/>
    </location>
</feature>
<evidence type="ECO:0000313" key="3">
    <source>
        <dbReference type="Proteomes" id="UP000219565"/>
    </source>
</evidence>
<evidence type="ECO:0000313" key="2">
    <source>
        <dbReference type="EMBL" id="SNY89715.1"/>
    </source>
</evidence>
<dbReference type="InterPro" id="IPR017517">
    <property type="entry name" value="Maleyloyr_isom"/>
</dbReference>
<dbReference type="Proteomes" id="UP000219565">
    <property type="component" value="Unassembled WGS sequence"/>
</dbReference>
<dbReference type="InterPro" id="IPR024344">
    <property type="entry name" value="MDMPI_metal-binding"/>
</dbReference>
<dbReference type="SUPFAM" id="SSF109854">
    <property type="entry name" value="DinB/YfiT-like putative metalloenzymes"/>
    <property type="match status" value="1"/>
</dbReference>
<evidence type="ECO:0000259" key="1">
    <source>
        <dbReference type="Pfam" id="PF11716"/>
    </source>
</evidence>
<dbReference type="RefSeq" id="WP_245910659.1">
    <property type="nucleotide sequence ID" value="NZ_JAMTCW010000014.1"/>
</dbReference>
<dbReference type="Pfam" id="PF11716">
    <property type="entry name" value="MDMPI_N"/>
    <property type="match status" value="1"/>
</dbReference>
<protein>
    <submittedName>
        <fullName evidence="2">TIGR03083 family protein</fullName>
    </submittedName>
</protein>
<dbReference type="Gene3D" id="1.20.120.450">
    <property type="entry name" value="dinb family like domain"/>
    <property type="match status" value="1"/>
</dbReference>
<dbReference type="NCBIfam" id="TIGR03083">
    <property type="entry name" value="maleylpyruvate isomerase family mycothiol-dependent enzyme"/>
    <property type="match status" value="1"/>
</dbReference>
<dbReference type="STRING" id="1379680.GCA_001612615_06837"/>